<keyword evidence="7" id="KW-0675">Receptor</keyword>
<dbReference type="Pfam" id="PF00004">
    <property type="entry name" value="AAA"/>
    <property type="match status" value="1"/>
</dbReference>
<dbReference type="EMBL" id="JH921437">
    <property type="protein sequence ID" value="EKD17286.1"/>
    <property type="molecule type" value="Genomic_DNA"/>
</dbReference>
<keyword evidence="8" id="KW-1185">Reference proteome</keyword>
<dbReference type="FunCoup" id="K1WW75">
    <property type="interactions" value="602"/>
</dbReference>
<accession>K1WW75</accession>
<dbReference type="InParanoid" id="K1WW75"/>
<dbReference type="GO" id="GO:0005694">
    <property type="term" value="C:chromosome"/>
    <property type="evidence" value="ECO:0007669"/>
    <property type="project" value="TreeGrafter"/>
</dbReference>
<keyword evidence="3" id="KW-0067">ATP-binding</keyword>
<dbReference type="InterPro" id="IPR027417">
    <property type="entry name" value="P-loop_NTPase"/>
</dbReference>
<dbReference type="Pfam" id="PF23242">
    <property type="entry name" value="AAA_lid_TRIP13_C"/>
    <property type="match status" value="1"/>
</dbReference>
<dbReference type="KEGG" id="mbe:MBM_04863"/>
<dbReference type="InterPro" id="IPR058249">
    <property type="entry name" value="Pch2_C"/>
</dbReference>
<evidence type="ECO:0000256" key="1">
    <source>
        <dbReference type="ARBA" id="ARBA00007271"/>
    </source>
</evidence>
<evidence type="ECO:0000256" key="4">
    <source>
        <dbReference type="ARBA" id="ARBA00023254"/>
    </source>
</evidence>
<feature type="compositionally biased region" description="Polar residues" evidence="5">
    <location>
        <begin position="519"/>
        <end position="534"/>
    </location>
</feature>
<dbReference type="OMA" id="FLFTSNM"/>
<dbReference type="InterPro" id="IPR001270">
    <property type="entry name" value="ClpA/B"/>
</dbReference>
<dbReference type="SUPFAM" id="SSF52540">
    <property type="entry name" value="P-loop containing nucleoside triphosphate hydrolases"/>
    <property type="match status" value="1"/>
</dbReference>
<dbReference type="PRINTS" id="PR00300">
    <property type="entry name" value="CLPPROTEASEA"/>
</dbReference>
<protein>
    <submittedName>
        <fullName evidence="7">Thyroid hormone receptor interactor</fullName>
    </submittedName>
</protein>
<dbReference type="InterPro" id="IPR003593">
    <property type="entry name" value="AAA+_ATPase"/>
</dbReference>
<comment type="similarity">
    <text evidence="1">Belongs to the AAA ATPase family. PCH2 subfamily.</text>
</comment>
<dbReference type="GO" id="GO:0016887">
    <property type="term" value="F:ATP hydrolysis activity"/>
    <property type="evidence" value="ECO:0007669"/>
    <property type="project" value="InterPro"/>
</dbReference>
<evidence type="ECO:0000259" key="6">
    <source>
        <dbReference type="SMART" id="SM00382"/>
    </source>
</evidence>
<feature type="domain" description="AAA+ ATPase" evidence="6">
    <location>
        <begin position="207"/>
        <end position="360"/>
    </location>
</feature>
<dbReference type="SMART" id="SM00382">
    <property type="entry name" value="AAA"/>
    <property type="match status" value="1"/>
</dbReference>
<dbReference type="AlphaFoldDB" id="K1WW75"/>
<evidence type="ECO:0000256" key="2">
    <source>
        <dbReference type="ARBA" id="ARBA00022741"/>
    </source>
</evidence>
<dbReference type="HOGENOM" id="CLU_028208_1_0_1"/>
<gene>
    <name evidence="7" type="ORF">MBM_04863</name>
</gene>
<keyword evidence="4" id="KW-0469">Meiosis</keyword>
<dbReference type="GO" id="GO:0051598">
    <property type="term" value="P:meiotic recombination checkpoint signaling"/>
    <property type="evidence" value="ECO:0007669"/>
    <property type="project" value="TreeGrafter"/>
</dbReference>
<dbReference type="InterPro" id="IPR044539">
    <property type="entry name" value="Pch2-like"/>
</dbReference>
<dbReference type="PANTHER" id="PTHR45991">
    <property type="entry name" value="PACHYTENE CHECKPOINT PROTEIN 2"/>
    <property type="match status" value="1"/>
</dbReference>
<dbReference type="STRING" id="1072389.K1WW75"/>
<evidence type="ECO:0000313" key="7">
    <source>
        <dbReference type="EMBL" id="EKD17286.1"/>
    </source>
</evidence>
<dbReference type="eggNOG" id="KOG0744">
    <property type="taxonomic scope" value="Eukaryota"/>
</dbReference>
<dbReference type="InterPro" id="IPR003959">
    <property type="entry name" value="ATPase_AAA_core"/>
</dbReference>
<proteinExistence type="inferred from homology"/>
<evidence type="ECO:0000256" key="3">
    <source>
        <dbReference type="ARBA" id="ARBA00022840"/>
    </source>
</evidence>
<dbReference type="GO" id="GO:0007131">
    <property type="term" value="P:reciprocal meiotic recombination"/>
    <property type="evidence" value="ECO:0007669"/>
    <property type="project" value="TreeGrafter"/>
</dbReference>
<dbReference type="GO" id="GO:0005524">
    <property type="term" value="F:ATP binding"/>
    <property type="evidence" value="ECO:0007669"/>
    <property type="project" value="UniProtKB-KW"/>
</dbReference>
<name>K1WW75_MARBU</name>
<dbReference type="GO" id="GO:0005634">
    <property type="term" value="C:nucleus"/>
    <property type="evidence" value="ECO:0007669"/>
    <property type="project" value="TreeGrafter"/>
</dbReference>
<reference evidence="7 8" key="1">
    <citation type="journal article" date="2012" name="BMC Genomics">
        <title>Sequencing the genome of Marssonina brunnea reveals fungus-poplar co-evolution.</title>
        <authorList>
            <person name="Zhu S."/>
            <person name="Cao Y.-Z."/>
            <person name="Jiang C."/>
            <person name="Tan B.-Y."/>
            <person name="Wang Z."/>
            <person name="Feng S."/>
            <person name="Zhang L."/>
            <person name="Su X.-H."/>
            <person name="Brejova B."/>
            <person name="Vinar T."/>
            <person name="Xu M."/>
            <person name="Wang M.-X."/>
            <person name="Zhang S.-G."/>
            <person name="Huang M.-R."/>
            <person name="Wu R."/>
            <person name="Zhou Y."/>
        </authorList>
    </citation>
    <scope>NUCLEOTIDE SEQUENCE [LARGE SCALE GENOMIC DNA]</scope>
    <source>
        <strain evidence="7 8">MB_m1</strain>
    </source>
</reference>
<sequence length="543" mass="60807">MSDRQNESILVAAPVKTRRLGTLYLEGRLRDGTLSQSSLDCGLYARVLEAQLLSAVNTFDMLEDILADERSRFLLDQPKLKLDILMRPSVDGNLKLGSEYPRAKQILDSLKVVERIGPATEETCFSSLEVKLRVQVFELWTASSPLEESDEGDEQLGELISMPHTRFEAVWDELVFDHDIKADLIWMMTNILRFSQALKASNFRRKLNPLILLYGPPGTGKTSLCQGLAQKISIRLSEQYESTTLIQIKTATLLSKYFSESARHVDEIFTKISHMCQEGPENFICVLIDEVESIASSREFSTKEGESHDSLRATNALLTGLDRSMSFPNVVFLFTSNMCDVLEPAFLDRCGLKEYVGPPSVAAQYEILRSILQNLISSNVVKSTEEIPSYDDAEYQAVANLGNSGPKLLDLVKLIRSTNESLDTEISGRSLAQLPEKALMRYLRDEDCDVDTLMGFMERSVLEGVKKTGISKDEKQDKGGKRTWATFLEEECDFSRFVDLVESYRAGVERQARLKGPVQSESEAYSGNQIQATGQAPAERAPE</sequence>
<dbReference type="Gene3D" id="3.40.50.300">
    <property type="entry name" value="P-loop containing nucleotide triphosphate hydrolases"/>
    <property type="match status" value="1"/>
</dbReference>
<dbReference type="OrthoDB" id="5925at2759"/>
<organism evidence="7 8">
    <name type="scientific">Marssonina brunnea f. sp. multigermtubi (strain MB_m1)</name>
    <name type="common">Marssonina leaf spot fungus</name>
    <dbReference type="NCBI Taxonomy" id="1072389"/>
    <lineage>
        <taxon>Eukaryota</taxon>
        <taxon>Fungi</taxon>
        <taxon>Dikarya</taxon>
        <taxon>Ascomycota</taxon>
        <taxon>Pezizomycotina</taxon>
        <taxon>Leotiomycetes</taxon>
        <taxon>Helotiales</taxon>
        <taxon>Drepanopezizaceae</taxon>
        <taxon>Drepanopeziza</taxon>
    </lineage>
</organism>
<keyword evidence="2" id="KW-0547">Nucleotide-binding</keyword>
<evidence type="ECO:0000256" key="5">
    <source>
        <dbReference type="SAM" id="MobiDB-lite"/>
    </source>
</evidence>
<dbReference type="PANTHER" id="PTHR45991:SF1">
    <property type="entry name" value="PACHYTENE CHECKPOINT PROTEIN 2 HOMOLOG"/>
    <property type="match status" value="1"/>
</dbReference>
<feature type="region of interest" description="Disordered" evidence="5">
    <location>
        <begin position="510"/>
        <end position="543"/>
    </location>
</feature>
<dbReference type="Proteomes" id="UP000006753">
    <property type="component" value="Unassembled WGS sequence"/>
</dbReference>
<evidence type="ECO:0000313" key="8">
    <source>
        <dbReference type="Proteomes" id="UP000006753"/>
    </source>
</evidence>